<dbReference type="InterPro" id="IPR016161">
    <property type="entry name" value="Ald_DH/histidinol_DH"/>
</dbReference>
<dbReference type="PANTHER" id="PTHR11699">
    <property type="entry name" value="ALDEHYDE DEHYDROGENASE-RELATED"/>
    <property type="match status" value="1"/>
</dbReference>
<evidence type="ECO:0000313" key="7">
    <source>
        <dbReference type="Proteomes" id="UP000562984"/>
    </source>
</evidence>
<sequence length="496" mass="52852">MRGTRRESTVPSSVVAHLIDGQQRLSQSGKTFASVEPATGETIAEVALGEAGDVDAAATAAARAYHDGRWYHLAPAERAARLRRVADLITDQTEQIALTESRDSGAPIGKTRGDVAAAAAAFTYFAQLPEHVAGRTYATDPGYLLYSRREPYGVVGAIAPWNFPFLLAAWKAAPALAVGNSVVLKMAEQTPLSTALLGSICAEAGIPDGVLNIVHGDGATGAALVRHPLVDKITFTGSTPVGRSILRESAEQIKSVHLELGGKSPSIVFADADLDQAVDGSLFTSFFNSGQVCTSSSRILVQAGIADEFRRAFVARAEQLVVGDPLDEATQLGPLVSKAQQDRVGGYLRAGRDAGAEVLTGGADPDPQRAGFFVTPTVFTSVDETMSIAREEIFGPVATIMTFDDEDEAVRLANDTEYGLAATVWTTELARAIRVSERLQAGIIWTNCPNHGQWNVPYEGHKLSGLGEDKGLECINTFTHLKTHHVNFGGHRYNWA</sequence>
<dbReference type="PROSITE" id="PS00687">
    <property type="entry name" value="ALDEHYDE_DEHYDR_GLU"/>
    <property type="match status" value="1"/>
</dbReference>
<dbReference type="InterPro" id="IPR016162">
    <property type="entry name" value="Ald_DH_N"/>
</dbReference>
<feature type="domain" description="Aldehyde dehydrogenase" evidence="5">
    <location>
        <begin position="27"/>
        <end position="483"/>
    </location>
</feature>
<feature type="active site" evidence="3">
    <location>
        <position position="259"/>
    </location>
</feature>
<proteinExistence type="inferred from homology"/>
<evidence type="ECO:0000256" key="4">
    <source>
        <dbReference type="RuleBase" id="RU003345"/>
    </source>
</evidence>
<protein>
    <submittedName>
        <fullName evidence="6">Aldehyde dehydrogenase family protein</fullName>
    </submittedName>
</protein>
<dbReference type="GO" id="GO:0016620">
    <property type="term" value="F:oxidoreductase activity, acting on the aldehyde or oxo group of donors, NAD or NADP as acceptor"/>
    <property type="evidence" value="ECO:0007669"/>
    <property type="project" value="InterPro"/>
</dbReference>
<accession>A0A849A8S4</accession>
<dbReference type="Gene3D" id="3.40.605.10">
    <property type="entry name" value="Aldehyde Dehydrogenase, Chain A, domain 1"/>
    <property type="match status" value="1"/>
</dbReference>
<organism evidence="6 7">
    <name type="scientific">Nakamurella aerolata</name>
    <dbReference type="NCBI Taxonomy" id="1656892"/>
    <lineage>
        <taxon>Bacteria</taxon>
        <taxon>Bacillati</taxon>
        <taxon>Actinomycetota</taxon>
        <taxon>Actinomycetes</taxon>
        <taxon>Nakamurellales</taxon>
        <taxon>Nakamurellaceae</taxon>
        <taxon>Nakamurella</taxon>
    </lineage>
</organism>
<dbReference type="FunFam" id="3.40.309.10:FF:000012">
    <property type="entry name" value="Betaine aldehyde dehydrogenase"/>
    <property type="match status" value="1"/>
</dbReference>
<name>A0A849A8S4_9ACTN</name>
<comment type="similarity">
    <text evidence="1 4">Belongs to the aldehyde dehydrogenase family.</text>
</comment>
<dbReference type="Proteomes" id="UP000562984">
    <property type="component" value="Unassembled WGS sequence"/>
</dbReference>
<keyword evidence="2 4" id="KW-0560">Oxidoreductase</keyword>
<gene>
    <name evidence="6" type="ORF">HKD39_11865</name>
</gene>
<dbReference type="AlphaFoldDB" id="A0A849A8S4"/>
<evidence type="ECO:0000256" key="1">
    <source>
        <dbReference type="ARBA" id="ARBA00009986"/>
    </source>
</evidence>
<comment type="caution">
    <text evidence="6">The sequence shown here is derived from an EMBL/GenBank/DDBJ whole genome shotgun (WGS) entry which is preliminary data.</text>
</comment>
<dbReference type="SUPFAM" id="SSF53720">
    <property type="entry name" value="ALDH-like"/>
    <property type="match status" value="1"/>
</dbReference>
<dbReference type="InterPro" id="IPR016163">
    <property type="entry name" value="Ald_DH_C"/>
</dbReference>
<keyword evidence="7" id="KW-1185">Reference proteome</keyword>
<reference evidence="6 7" key="1">
    <citation type="submission" date="2020-05" db="EMBL/GenBank/DDBJ databases">
        <title>Nakamurella sp. DB0629 isolated from air conditioner.</title>
        <authorList>
            <person name="Kim D.H."/>
            <person name="Kim D.-U."/>
        </authorList>
    </citation>
    <scope>NUCLEOTIDE SEQUENCE [LARGE SCALE GENOMIC DNA]</scope>
    <source>
        <strain evidence="6 7">DB0629</strain>
    </source>
</reference>
<evidence type="ECO:0000256" key="2">
    <source>
        <dbReference type="ARBA" id="ARBA00023002"/>
    </source>
</evidence>
<dbReference type="EMBL" id="JABEND010000006">
    <property type="protein sequence ID" value="NNG36397.1"/>
    <property type="molecule type" value="Genomic_DNA"/>
</dbReference>
<dbReference type="InterPro" id="IPR029510">
    <property type="entry name" value="Ald_DH_CS_GLU"/>
</dbReference>
<dbReference type="Pfam" id="PF00171">
    <property type="entry name" value="Aldedh"/>
    <property type="match status" value="1"/>
</dbReference>
<evidence type="ECO:0000259" key="5">
    <source>
        <dbReference type="Pfam" id="PF00171"/>
    </source>
</evidence>
<dbReference type="InterPro" id="IPR015590">
    <property type="entry name" value="Aldehyde_DH_dom"/>
</dbReference>
<dbReference type="FunFam" id="3.40.605.10:FF:000007">
    <property type="entry name" value="NAD/NADP-dependent betaine aldehyde dehydrogenase"/>
    <property type="match status" value="1"/>
</dbReference>
<evidence type="ECO:0000256" key="3">
    <source>
        <dbReference type="PROSITE-ProRule" id="PRU10007"/>
    </source>
</evidence>
<dbReference type="Gene3D" id="3.40.309.10">
    <property type="entry name" value="Aldehyde Dehydrogenase, Chain A, domain 2"/>
    <property type="match status" value="1"/>
</dbReference>
<evidence type="ECO:0000313" key="6">
    <source>
        <dbReference type="EMBL" id="NNG36397.1"/>
    </source>
</evidence>